<keyword evidence="3" id="KW-0808">Transferase</keyword>
<dbReference type="CDD" id="cd02655">
    <property type="entry name" value="RNAP_beta'_C"/>
    <property type="match status" value="1"/>
</dbReference>
<feature type="domain" description="RNA polymerase Rpb1" evidence="9">
    <location>
        <begin position="96"/>
        <end position="159"/>
    </location>
</feature>
<dbReference type="InterPro" id="IPR045867">
    <property type="entry name" value="DNA-dir_RpoC_beta_prime"/>
</dbReference>
<dbReference type="SUPFAM" id="SSF64484">
    <property type="entry name" value="beta and beta-prime subunits of DNA dependent RNA-polymerase"/>
    <property type="match status" value="1"/>
</dbReference>
<evidence type="ECO:0000256" key="1">
    <source>
        <dbReference type="ARBA" id="ARBA00012418"/>
    </source>
</evidence>
<geneLocation type="chloroplast" evidence="10"/>
<dbReference type="GeneID" id="31078283"/>
<evidence type="ECO:0000256" key="6">
    <source>
        <dbReference type="ARBA" id="ARBA00022833"/>
    </source>
</evidence>
<dbReference type="Pfam" id="PF05000">
    <property type="entry name" value="RNA_pol_Rpb1_4"/>
    <property type="match status" value="1"/>
</dbReference>
<sequence>MNFSPNMVFLNRSFDKKRLKALLLWFRLNLSEGAALEAVEILQGLGFRSATQGAISLGLDDLKTPTSKGGRVFQAQLEVALAHHEHHRGNRTPVELFQHLVDTWHRTSQDLTAEVVKLFHSTERVNPVYMMAFSGARGNLSQVRQLVGMRGLMADPRGQIVGFPILSNFREGLTITEYFVSCYGARKGVVDTAIRTADAGYLTRRLADVSHHFVVRTTNCGTHRNIRLRDIKEGQKTILPLASRLVGRVLGEHIPPIAHRNEEITPDLASKLASQCLEVSVRSPLSCSLRWGVCQLCYGWGLSEGRRVTLGEAVGIIAAQSIGEPGTQLTLRTFHTGGVFSGDLLNEIRAPYGGSVFFPEPLQGLLVRTPHGQIAFLTKVFGKMIIFPTTAVKSSIPANLVKEDDQLEPTRKQNENKEFSLQPSTVIFVRQKEQVSHNQLLAEFSSSTLQPINDQIEVTQQVLSEAAGQVWFKEIEYGNRKGPGSGSLGTHFSSQKLGGIWVLSGKPTSDILLNDRQPFANEEVNVNTSFLSVDTQLEFPLQLVEPHTTPTSLAPYSLPSFSAKTGTGLGDSLAVPIKKLFESNRKLNTGSKELSAFQEEFKGNTSIPSTLEINSIQRNRLKNYTSSVHHDDHFLKYHYSLGYSQFLNFFPKGDEKYMTFASGENNKVTFIYLKNNHTNCYTTVTKNISFAFTPEVYGTKHDMEIGSGWRPYLRVNQQKRGVFQKIKKNIYPLLSATSGKYSPDPSAVESSIPKQALYRRLVQRRYRLASKSKIPLATEFGVISKKSTSTFFTNSLGVRAKKNTFTLGAPWVQRSGKLHQPVEKNVAGNTKQQATKISIPYKKNFWEGVYGWKTFRYRANFTESIFLNSDHMIVEIVLLNQRFNTKDQFLRINQPNVDLAHVPPFGNFFEKERVDQVNLLLGSHITSDASANFSLAWWLPKEWKTTSGMLLAEPLFSNREKSQGQLFWLSSNFNFKQQDQGDDPINKFQKFSWHYKNPPAGLKGFLKENSHWKNQNKKRASIKIPYVNLLGGLRYLGGQKIQVGDVSSVKSLISQKRLDKEDFKETLSVKEFTVTYSASQKKKKSGFILYQPLDFFFEAGKSPNPSVIKKLLETFNLNRRQYSSSIYIAFTPEVYGTKRALSQQQRKKLKSTETPFTQQLEQSSKNGDLKRISTNRGIFSPLKQDYTFECFTNLINYKIPQLVSKSTPSLLLDKKRTSGPNINGNPSLTVSVSSCHEVASLYTSGVEGKGHQKLRNTIDDVSDPNLLWKTGSKAKNLLTFNSFWQALSLTNYPNKIQLAQDKLTNFSKHCSLSVTSFLTFTNKKKSQKQTALVQKPIWLSIHLSNSNLSTTCVDPYKLPFSSRILYIKENKEIRNKLETGAKKRRIDRNDGNLDQHIVHTINLPILSFPYIIPARCERFLENSSITYNSRCGTPVQGKLLPLIRQSFWEESSLNTKSIKDPLPLPEFYSGRKHHRNKTAFLKEKSASFFSKTQASSVSNIQPTYFSLKSKIYQKLNPLLNRRFNTERFAESIGKGIFKSNKKRDISKVDGILLERLEHLENLNKEKFTDISTLSLPNLNKIHGRNSVSNSTVPRQIVATSQAKNFTLFTFISSSFISRNPEANNEFFEQSSMSKSALESKIPLISPKRIEDIVLLNQLQWNLRFQSKPNSVHPLHFKCITSGVNAVESSLLNQRFNTTKSRQVHTLSEFYSDRERACVAEGNNFCLRVSDIHFVVSLPIKIITNPQGRYTSALLKLPNNDGDVIVASSITKYQVPLAESKKRISRVATSDLNKIQIKLPEVHKTGDIMGKIPFFPNFSYLLDPLHPLYGFGFSKEQSGLIPYFGFIRNQVSVTKSSDAYTNCCTLMQRIVEYPVECSTFVTKKRRTLNYSPFSTSSKSNFQRQAAVDFAKAKLNFYLYSSQKEKYMLHPMINRVDHPTDLYSGRLPSMGQIQVDMKKTAISQEALPIGNKIWLGNSLTTFTNSLGDLKSTYKLTEEKKEVVIKKFTPFNDPIYLEWYAFSLCSYPTRFQSLPFFVPPFWPSKKKANVQSMYKMPVKKVSMPFLCESDQITFAISNALERGVLLSSYQKNITPATVWQLSSLAVPPFAESIGQKVLLEGYVPRFSESTFFSKSRLHQKSLFSHRGIGCTASDVSSAASILQGGFKGLLGQRSSKALPKLCSAIRLQRIFDKKAVKEKHSQLSYLFPGQLVAYGEKIAPNFATTESGQVLYVDSQRATFRKAQTVLIYSQAILAVLSGEWIKKGAPLMALSYQKLVTGDIVQGLPKIEQFFEAPLLKDGTFWGDSLQAKLNLFFQEHREKLPLAEAVRKGFSDIQRVLVEGVQRVYIAQGVLIADKHLEVIVRQMTCKGRILYSGDTGFLRNELVSLDKIESVNQVTYGQKALYHPQVRGITDASLESESFLSAASFQETTRVLSRDAVIGKTDLMRGLKERVIVGSLIQAGTGLANNSVYNLLLDESTSRVTKGVGEKS</sequence>
<dbReference type="GO" id="GO:0000428">
    <property type="term" value="C:DNA-directed RNA polymerase complex"/>
    <property type="evidence" value="ECO:0007669"/>
    <property type="project" value="UniProtKB-KW"/>
</dbReference>
<evidence type="ECO:0000259" key="8">
    <source>
        <dbReference type="Pfam" id="PF04998"/>
    </source>
</evidence>
<dbReference type="RefSeq" id="YP_009104797.1">
    <property type="nucleotide sequence ID" value="NC_025524.1"/>
</dbReference>
<gene>
    <name evidence="10" type="primary">rpoC2</name>
</gene>
<feature type="domain" description="RNA polymerase Rpb1" evidence="8">
    <location>
        <begin position="2328"/>
        <end position="2382"/>
    </location>
</feature>
<dbReference type="GO" id="GO:0003899">
    <property type="term" value="F:DNA-directed RNA polymerase activity"/>
    <property type="evidence" value="ECO:0007669"/>
    <property type="project" value="UniProtKB-EC"/>
</dbReference>
<reference evidence="10" key="1">
    <citation type="journal article" date="2014" name="BMC Evol. Biol.">
        <title>Chloroplast phylogenomic analysis resolves deep-level relationships within the green algal class Trebouxiophyceae.</title>
        <authorList>
            <person name="Lemieux C."/>
            <person name="Otis C."/>
            <person name="Turmel M."/>
        </authorList>
    </citation>
    <scope>NUCLEOTIDE SEQUENCE</scope>
</reference>
<dbReference type="GO" id="GO:0006351">
    <property type="term" value="P:DNA-templated transcription"/>
    <property type="evidence" value="ECO:0007669"/>
    <property type="project" value="InterPro"/>
</dbReference>
<keyword evidence="6" id="KW-0862">Zinc</keyword>
<proteinExistence type="predicted"/>
<evidence type="ECO:0000313" key="10">
    <source>
        <dbReference type="EMBL" id="AIT93361.1"/>
    </source>
</evidence>
<evidence type="ECO:0000256" key="4">
    <source>
        <dbReference type="ARBA" id="ARBA00022695"/>
    </source>
</evidence>
<dbReference type="Gene3D" id="1.10.150.390">
    <property type="match status" value="1"/>
</dbReference>
<keyword evidence="10" id="KW-0934">Plastid</keyword>
<dbReference type="GO" id="GO:0003677">
    <property type="term" value="F:DNA binding"/>
    <property type="evidence" value="ECO:0007669"/>
    <property type="project" value="InterPro"/>
</dbReference>
<keyword evidence="2" id="KW-0240">DNA-directed RNA polymerase</keyword>
<keyword evidence="10" id="KW-0150">Chloroplast</keyword>
<keyword evidence="5" id="KW-0479">Metal-binding</keyword>
<accession>A0A097KJJ3</accession>
<dbReference type="Gene3D" id="1.10.1790.20">
    <property type="match status" value="1"/>
</dbReference>
<dbReference type="InterPro" id="IPR007083">
    <property type="entry name" value="RNA_pol_Rpb1_4"/>
</dbReference>
<dbReference type="InterPro" id="IPR012756">
    <property type="entry name" value="DNA-dir_RpoC2_beta_pp"/>
</dbReference>
<feature type="domain" description="RNA polymerase Rpb1" evidence="8">
    <location>
        <begin position="172"/>
        <end position="360"/>
    </location>
</feature>
<evidence type="ECO:0000256" key="7">
    <source>
        <dbReference type="ARBA" id="ARBA00023163"/>
    </source>
</evidence>
<dbReference type="InterPro" id="IPR007081">
    <property type="entry name" value="RNA_pol_Rpb1_5"/>
</dbReference>
<keyword evidence="4" id="KW-0548">Nucleotidyltransferase</keyword>
<evidence type="ECO:0000256" key="2">
    <source>
        <dbReference type="ARBA" id="ARBA00022478"/>
    </source>
</evidence>
<evidence type="ECO:0000256" key="5">
    <source>
        <dbReference type="ARBA" id="ARBA00022723"/>
    </source>
</evidence>
<dbReference type="PANTHER" id="PTHR19376">
    <property type="entry name" value="DNA-DIRECTED RNA POLYMERASE"/>
    <property type="match status" value="1"/>
</dbReference>
<name>A0A097KJJ3_9CHLO</name>
<dbReference type="NCBIfam" id="TIGR02388">
    <property type="entry name" value="rpoC2_cyan"/>
    <property type="match status" value="1"/>
</dbReference>
<evidence type="ECO:0000259" key="9">
    <source>
        <dbReference type="Pfam" id="PF05000"/>
    </source>
</evidence>
<dbReference type="EC" id="2.7.7.6" evidence="1"/>
<keyword evidence="7" id="KW-0804">Transcription</keyword>
<dbReference type="PANTHER" id="PTHR19376:SF68">
    <property type="entry name" value="DNA-DIRECTED RNA POLYMERASE SUBUNIT BETA"/>
    <property type="match status" value="1"/>
</dbReference>
<organism evidence="10">
    <name type="scientific">Symbiochloris handae</name>
    <dbReference type="NCBI Taxonomy" id="1853882"/>
    <lineage>
        <taxon>Eukaryota</taxon>
        <taxon>Viridiplantae</taxon>
        <taxon>Chlorophyta</taxon>
        <taxon>core chlorophytes</taxon>
        <taxon>Trebouxiophyceae</taxon>
        <taxon>Trebouxiales</taxon>
        <taxon>Trebouxiaceae</taxon>
        <taxon>Symbiochloris</taxon>
    </lineage>
</organism>
<dbReference type="GO" id="GO:0046872">
    <property type="term" value="F:metal ion binding"/>
    <property type="evidence" value="ECO:0007669"/>
    <property type="project" value="UniProtKB-KW"/>
</dbReference>
<dbReference type="Pfam" id="PF04998">
    <property type="entry name" value="RNA_pol_Rpb1_5"/>
    <property type="match status" value="2"/>
</dbReference>
<protein>
    <recommendedName>
        <fullName evidence="1">DNA-directed RNA polymerase</fullName>
        <ecNumber evidence="1">2.7.7.6</ecNumber>
    </recommendedName>
</protein>
<dbReference type="Gene3D" id="1.10.132.30">
    <property type="match status" value="1"/>
</dbReference>
<evidence type="ECO:0000256" key="3">
    <source>
        <dbReference type="ARBA" id="ARBA00022679"/>
    </source>
</evidence>
<dbReference type="EMBL" id="KM462860">
    <property type="protein sequence ID" value="AIT93361.1"/>
    <property type="molecule type" value="Genomic_DNA"/>
</dbReference>
<dbReference type="InterPro" id="IPR038120">
    <property type="entry name" value="Rpb1_funnel_sf"/>
</dbReference>